<dbReference type="PANTHER" id="PTHR31715">
    <property type="entry name" value="UREASE ACCESSORY PROTEIN G"/>
    <property type="match status" value="1"/>
</dbReference>
<dbReference type="EMBL" id="BAAATR010000002">
    <property type="protein sequence ID" value="GAA2229753.1"/>
    <property type="molecule type" value="Genomic_DNA"/>
</dbReference>
<feature type="domain" description="CobW/HypB/UreG nucleotide-binding" evidence="8">
    <location>
        <begin position="29"/>
        <end position="202"/>
    </location>
</feature>
<evidence type="ECO:0000256" key="7">
    <source>
        <dbReference type="SAM" id="MobiDB-lite"/>
    </source>
</evidence>
<evidence type="ECO:0000259" key="8">
    <source>
        <dbReference type="Pfam" id="PF02492"/>
    </source>
</evidence>
<evidence type="ECO:0000256" key="4">
    <source>
        <dbReference type="ARBA" id="ARBA00023134"/>
    </source>
</evidence>
<evidence type="ECO:0000256" key="1">
    <source>
        <dbReference type="ARBA" id="ARBA00005732"/>
    </source>
</evidence>
<dbReference type="InterPro" id="IPR027417">
    <property type="entry name" value="P-loop_NTPase"/>
</dbReference>
<comment type="function">
    <text evidence="6">Facilitates the functional incorporation of the urease nickel metallocenter. This process requires GTP hydrolysis, probably effectuated by UreG.</text>
</comment>
<accession>A0ABN3DFF0</accession>
<keyword evidence="6" id="KW-0963">Cytoplasm</keyword>
<dbReference type="PANTHER" id="PTHR31715:SF0">
    <property type="entry name" value="UREASE ACCESSORY PROTEIN G"/>
    <property type="match status" value="1"/>
</dbReference>
<dbReference type="SUPFAM" id="SSF52540">
    <property type="entry name" value="P-loop containing nucleoside triphosphate hydrolases"/>
    <property type="match status" value="1"/>
</dbReference>
<evidence type="ECO:0000256" key="3">
    <source>
        <dbReference type="ARBA" id="ARBA00022988"/>
    </source>
</evidence>
<feature type="binding site" evidence="6">
    <location>
        <begin position="33"/>
        <end position="40"/>
    </location>
    <ligand>
        <name>GTP</name>
        <dbReference type="ChEBI" id="CHEBI:37565"/>
    </ligand>
</feature>
<dbReference type="PIRSF" id="PIRSF005624">
    <property type="entry name" value="Ni-bind_GTPase"/>
    <property type="match status" value="1"/>
</dbReference>
<reference evidence="9 10" key="1">
    <citation type="journal article" date="2019" name="Int. J. Syst. Evol. Microbiol.">
        <title>The Global Catalogue of Microorganisms (GCM) 10K type strain sequencing project: providing services to taxonomists for standard genome sequencing and annotation.</title>
        <authorList>
            <consortium name="The Broad Institute Genomics Platform"/>
            <consortium name="The Broad Institute Genome Sequencing Center for Infectious Disease"/>
            <person name="Wu L."/>
            <person name="Ma J."/>
        </authorList>
    </citation>
    <scope>NUCLEOTIDE SEQUENCE [LARGE SCALE GENOMIC DNA]</scope>
    <source>
        <strain evidence="9 10">JCM 7356</strain>
    </source>
</reference>
<evidence type="ECO:0000313" key="10">
    <source>
        <dbReference type="Proteomes" id="UP001500305"/>
    </source>
</evidence>
<comment type="caution">
    <text evidence="9">The sequence shown here is derived from an EMBL/GenBank/DDBJ whole genome shotgun (WGS) entry which is preliminary data.</text>
</comment>
<dbReference type="NCBIfam" id="TIGR00101">
    <property type="entry name" value="ureG"/>
    <property type="match status" value="1"/>
</dbReference>
<comment type="subunit">
    <text evidence="6">Homodimer. UreD, UreF and UreG form a complex that acts as a GTP-hydrolysis-dependent molecular chaperone, activating the urease apoprotein by helping to assemble the nickel containing metallocenter of UreC. The UreE protein probably delivers the nickel.</text>
</comment>
<dbReference type="InterPro" id="IPR004400">
    <property type="entry name" value="UreG"/>
</dbReference>
<dbReference type="RefSeq" id="WP_344634698.1">
    <property type="nucleotide sequence ID" value="NZ_BAAATR010000002.1"/>
</dbReference>
<sequence length="250" mass="26679">MHDPTQVRGTHHHDHDGLVRRPEDGVLRVGIAGPVGSGKTALIEALVPVLIGRGRTPAVITNDIYTSEDAAHVRRTLAGVLDADRIVGVETGACPHTAVRDDPTMNQAAADELLERFPEIDTLLFESGGDNLTLTFSPALVDLFLFVLDTAEGDKMPRKKGPGITECELLVINKTDIARYVRCDLIRMEADARTVREGRPVVLTNALTGEGLDAVADFLLAHPRANGAAPRSERVPLAHTAANSSAAVPA</sequence>
<comment type="subcellular location">
    <subcellularLocation>
        <location evidence="6">Cytoplasm</location>
    </subcellularLocation>
</comment>
<keyword evidence="3 6" id="KW-0996">Nickel insertion</keyword>
<gene>
    <name evidence="6 9" type="primary">ureG</name>
    <name evidence="9" type="ORF">GCM10010430_07170</name>
</gene>
<dbReference type="HAMAP" id="MF_01389">
    <property type="entry name" value="UreG"/>
    <property type="match status" value="1"/>
</dbReference>
<keyword evidence="10" id="KW-1185">Reference proteome</keyword>
<dbReference type="Proteomes" id="UP001500305">
    <property type="component" value="Unassembled WGS sequence"/>
</dbReference>
<name>A0ABN3DFF0_9ACTN</name>
<keyword evidence="5 6" id="KW-0143">Chaperone</keyword>
<evidence type="ECO:0000256" key="2">
    <source>
        <dbReference type="ARBA" id="ARBA00022741"/>
    </source>
</evidence>
<dbReference type="InterPro" id="IPR003495">
    <property type="entry name" value="CobW/HypB/UreG_nucleotide-bd"/>
</dbReference>
<evidence type="ECO:0000313" key="9">
    <source>
        <dbReference type="EMBL" id="GAA2229753.1"/>
    </source>
</evidence>
<keyword evidence="2 6" id="KW-0547">Nucleotide-binding</keyword>
<feature type="region of interest" description="Disordered" evidence="7">
    <location>
        <begin position="1"/>
        <end position="21"/>
    </location>
</feature>
<keyword evidence="4 6" id="KW-0342">GTP-binding</keyword>
<organism evidence="9 10">
    <name type="scientific">Kitasatospora cystarginea</name>
    <dbReference type="NCBI Taxonomy" id="58350"/>
    <lineage>
        <taxon>Bacteria</taxon>
        <taxon>Bacillati</taxon>
        <taxon>Actinomycetota</taxon>
        <taxon>Actinomycetes</taxon>
        <taxon>Kitasatosporales</taxon>
        <taxon>Streptomycetaceae</taxon>
        <taxon>Kitasatospora</taxon>
    </lineage>
</organism>
<comment type="similarity">
    <text evidence="1 6">Belongs to the SIMIBI class G3E GTPase family. UreG subfamily.</text>
</comment>
<evidence type="ECO:0000256" key="5">
    <source>
        <dbReference type="ARBA" id="ARBA00023186"/>
    </source>
</evidence>
<dbReference type="Gene3D" id="3.40.50.300">
    <property type="entry name" value="P-loop containing nucleotide triphosphate hydrolases"/>
    <property type="match status" value="1"/>
</dbReference>
<dbReference type="Pfam" id="PF02492">
    <property type="entry name" value="cobW"/>
    <property type="match status" value="1"/>
</dbReference>
<proteinExistence type="inferred from homology"/>
<protein>
    <recommendedName>
        <fullName evidence="6">Urease accessory protein UreG</fullName>
    </recommendedName>
</protein>
<evidence type="ECO:0000256" key="6">
    <source>
        <dbReference type="HAMAP-Rule" id="MF_01389"/>
    </source>
</evidence>